<keyword evidence="6" id="KW-0067">ATP-binding</keyword>
<sequence length="508" mass="58132">MNTLNSDDIIASEHNEYKILGNLSQGSFGVTYRAENIRTKEKCIIKKFQPKEESTWEKGLEQFNREAEKLNKIEHNQIPRFFEYFTKDNDYYLVQEYIKGHDLIEEINKGINNEKYVIRLIEDILEVLSFLHSKDLIHRDLKPSNIRRRETDDKIVLIDFGGVKEADQGPGSTLTSESYSPIEQYQGKCYKSSDIYAVGIIAIQSLTGKNHGSEIFRFENQAQNNNPPGIYQPDRIEWHRYAPNVSRELADIINKMVMRDHKQRYKSAEDALEALRAIQSTGIRTPLNPSIPPIQGKKAPDTVVVPKNKTNIVPAVLLSLSVIALAGVFAVIPVTGKYIENLLNGGEEKVKLNKEFSKNNIKIGYPDNWNIIRSSDDENLLGNLAEFTPKKVSKSCNSTKITINIQDLKRVLSVQEYKQSVEEEIKKYNPRAIIKDETQTSTSLSQKNAYQLSYSKKENQCETQVLEKGTVKNGKGYHINYEGTKEEYEKYLPVAQAMFESFNIEDEK</sequence>
<keyword evidence="2 11" id="KW-0723">Serine/threonine-protein kinase</keyword>
<dbReference type="PANTHER" id="PTHR24363">
    <property type="entry name" value="SERINE/THREONINE PROTEIN KINASE"/>
    <property type="match status" value="1"/>
</dbReference>
<evidence type="ECO:0000256" key="8">
    <source>
        <dbReference type="ARBA" id="ARBA00048679"/>
    </source>
</evidence>
<comment type="catalytic activity">
    <reaction evidence="8">
        <text>L-seryl-[protein] + ATP = O-phospho-L-seryl-[protein] + ADP + H(+)</text>
        <dbReference type="Rhea" id="RHEA:17989"/>
        <dbReference type="Rhea" id="RHEA-COMP:9863"/>
        <dbReference type="Rhea" id="RHEA-COMP:11604"/>
        <dbReference type="ChEBI" id="CHEBI:15378"/>
        <dbReference type="ChEBI" id="CHEBI:29999"/>
        <dbReference type="ChEBI" id="CHEBI:30616"/>
        <dbReference type="ChEBI" id="CHEBI:83421"/>
        <dbReference type="ChEBI" id="CHEBI:456216"/>
        <dbReference type="EC" id="2.7.11.1"/>
    </reaction>
</comment>
<dbReference type="Gene3D" id="3.40.1000.10">
    <property type="entry name" value="Mog1/PsbP, alpha/beta/alpha sandwich"/>
    <property type="match status" value="1"/>
</dbReference>
<dbReference type="Gene3D" id="1.10.510.10">
    <property type="entry name" value="Transferase(Phosphotransferase) domain 1"/>
    <property type="match status" value="1"/>
</dbReference>
<dbReference type="AlphaFoldDB" id="A0A838WPU3"/>
<dbReference type="PROSITE" id="PS50011">
    <property type="entry name" value="PROTEIN_KINASE_DOM"/>
    <property type="match status" value="1"/>
</dbReference>
<comment type="catalytic activity">
    <reaction evidence="7">
        <text>L-threonyl-[protein] + ATP = O-phospho-L-threonyl-[protein] + ADP + H(+)</text>
        <dbReference type="Rhea" id="RHEA:46608"/>
        <dbReference type="Rhea" id="RHEA-COMP:11060"/>
        <dbReference type="Rhea" id="RHEA-COMP:11605"/>
        <dbReference type="ChEBI" id="CHEBI:15378"/>
        <dbReference type="ChEBI" id="CHEBI:30013"/>
        <dbReference type="ChEBI" id="CHEBI:30616"/>
        <dbReference type="ChEBI" id="CHEBI:61977"/>
        <dbReference type="ChEBI" id="CHEBI:456216"/>
        <dbReference type="EC" id="2.7.11.1"/>
    </reaction>
</comment>
<dbReference type="EMBL" id="VDFG01001002">
    <property type="protein sequence ID" value="MBA4466735.1"/>
    <property type="molecule type" value="Genomic_DNA"/>
</dbReference>
<evidence type="ECO:0000259" key="10">
    <source>
        <dbReference type="PROSITE" id="PS50011"/>
    </source>
</evidence>
<evidence type="ECO:0000313" key="12">
    <source>
        <dbReference type="Proteomes" id="UP000538075"/>
    </source>
</evidence>
<comment type="caution">
    <text evidence="11">The sequence shown here is derived from an EMBL/GenBank/DDBJ whole genome shotgun (WGS) entry which is preliminary data.</text>
</comment>
<keyword evidence="9" id="KW-0472">Membrane</keyword>
<organism evidence="11 12">
    <name type="scientific">Cylindrospermopsis raciborskii CS-506_A</name>
    <dbReference type="NCBI Taxonomy" id="2585140"/>
    <lineage>
        <taxon>Bacteria</taxon>
        <taxon>Bacillati</taxon>
        <taxon>Cyanobacteriota</taxon>
        <taxon>Cyanophyceae</taxon>
        <taxon>Nostocales</taxon>
        <taxon>Aphanizomenonaceae</taxon>
        <taxon>Cylindrospermopsis</taxon>
    </lineage>
</organism>
<evidence type="ECO:0000256" key="5">
    <source>
        <dbReference type="ARBA" id="ARBA00022777"/>
    </source>
</evidence>
<dbReference type="Proteomes" id="UP000538075">
    <property type="component" value="Unassembled WGS sequence"/>
</dbReference>
<gene>
    <name evidence="11" type="ORF">FHK98_15230</name>
</gene>
<evidence type="ECO:0000256" key="2">
    <source>
        <dbReference type="ARBA" id="ARBA00022527"/>
    </source>
</evidence>
<dbReference type="GO" id="GO:0004674">
    <property type="term" value="F:protein serine/threonine kinase activity"/>
    <property type="evidence" value="ECO:0007669"/>
    <property type="project" value="UniProtKB-KW"/>
</dbReference>
<dbReference type="InterPro" id="IPR011009">
    <property type="entry name" value="Kinase-like_dom_sf"/>
</dbReference>
<dbReference type="GO" id="GO:0005524">
    <property type="term" value="F:ATP binding"/>
    <property type="evidence" value="ECO:0007669"/>
    <property type="project" value="UniProtKB-KW"/>
</dbReference>
<evidence type="ECO:0000256" key="3">
    <source>
        <dbReference type="ARBA" id="ARBA00022679"/>
    </source>
</evidence>
<keyword evidence="9" id="KW-1133">Transmembrane helix</keyword>
<keyword evidence="4" id="KW-0547">Nucleotide-binding</keyword>
<evidence type="ECO:0000256" key="9">
    <source>
        <dbReference type="SAM" id="Phobius"/>
    </source>
</evidence>
<dbReference type="Gene3D" id="3.30.200.20">
    <property type="entry name" value="Phosphorylase Kinase, domain 1"/>
    <property type="match status" value="1"/>
</dbReference>
<dbReference type="Pfam" id="PF18933">
    <property type="entry name" value="PsbP_2"/>
    <property type="match status" value="1"/>
</dbReference>
<accession>A0A838WPU3</accession>
<proteinExistence type="predicted"/>
<dbReference type="CDD" id="cd14014">
    <property type="entry name" value="STKc_PknB_like"/>
    <property type="match status" value="1"/>
</dbReference>
<evidence type="ECO:0000313" key="11">
    <source>
        <dbReference type="EMBL" id="MBA4466735.1"/>
    </source>
</evidence>
<keyword evidence="5 11" id="KW-0418">Kinase</keyword>
<dbReference type="EC" id="2.7.11.1" evidence="1"/>
<reference evidence="11 12" key="1">
    <citation type="journal article" date="2020" name="J. Appl. Phycol.">
        <title>Morphological changes and genome evolution in Raphidiopsis raciborskii CS-506 after 23 years in culture.</title>
        <authorList>
            <person name="Willis A."/>
            <person name="Bent S.J."/>
            <person name="Jameson I.D."/>
        </authorList>
    </citation>
    <scope>NUCLEOTIDE SEQUENCE [LARGE SCALE GENOMIC DNA]</scope>
    <source>
        <strain evidence="11 12">CS-506_A</strain>
    </source>
</reference>
<keyword evidence="3" id="KW-0808">Transferase</keyword>
<protein>
    <recommendedName>
        <fullName evidence="1">non-specific serine/threonine protein kinase</fullName>
        <ecNumber evidence="1">2.7.11.1</ecNumber>
    </recommendedName>
</protein>
<dbReference type="SMART" id="SM00220">
    <property type="entry name" value="S_TKc"/>
    <property type="match status" value="1"/>
</dbReference>
<evidence type="ECO:0000256" key="7">
    <source>
        <dbReference type="ARBA" id="ARBA00047899"/>
    </source>
</evidence>
<evidence type="ECO:0000256" key="6">
    <source>
        <dbReference type="ARBA" id="ARBA00022840"/>
    </source>
</evidence>
<evidence type="ECO:0000256" key="4">
    <source>
        <dbReference type="ARBA" id="ARBA00022741"/>
    </source>
</evidence>
<dbReference type="SUPFAM" id="SSF56112">
    <property type="entry name" value="Protein kinase-like (PK-like)"/>
    <property type="match status" value="1"/>
</dbReference>
<name>A0A838WPU3_9CYAN</name>
<keyword evidence="9" id="KW-0812">Transmembrane</keyword>
<dbReference type="PANTHER" id="PTHR24363:SF0">
    <property type="entry name" value="SERINE_THREONINE KINASE LIKE DOMAIN CONTAINING 1"/>
    <property type="match status" value="1"/>
</dbReference>
<evidence type="ECO:0000256" key="1">
    <source>
        <dbReference type="ARBA" id="ARBA00012513"/>
    </source>
</evidence>
<dbReference type="Pfam" id="PF00069">
    <property type="entry name" value="Pkinase"/>
    <property type="match status" value="1"/>
</dbReference>
<feature type="transmembrane region" description="Helical" evidence="9">
    <location>
        <begin position="312"/>
        <end position="332"/>
    </location>
</feature>
<feature type="domain" description="Protein kinase" evidence="10">
    <location>
        <begin position="17"/>
        <end position="278"/>
    </location>
</feature>
<dbReference type="InterPro" id="IPR000719">
    <property type="entry name" value="Prot_kinase_dom"/>
</dbReference>